<keyword evidence="2" id="KW-1185">Reference proteome</keyword>
<accession>A0A2S6N8R5</accession>
<organism evidence="1 2">
    <name type="scientific">Rhodoblastus sphagnicola</name>
    <dbReference type="NCBI Taxonomy" id="333368"/>
    <lineage>
        <taxon>Bacteria</taxon>
        <taxon>Pseudomonadati</taxon>
        <taxon>Pseudomonadota</taxon>
        <taxon>Alphaproteobacteria</taxon>
        <taxon>Hyphomicrobiales</taxon>
        <taxon>Rhodoblastaceae</taxon>
        <taxon>Rhodoblastus</taxon>
    </lineage>
</organism>
<name>A0A2S6N8R5_9HYPH</name>
<dbReference type="EMBL" id="NHSJ01000068">
    <property type="protein sequence ID" value="PPQ31005.1"/>
    <property type="molecule type" value="Genomic_DNA"/>
</dbReference>
<dbReference type="AlphaFoldDB" id="A0A2S6N8R5"/>
<gene>
    <name evidence="1" type="ORF">CCR94_10625</name>
</gene>
<proteinExistence type="predicted"/>
<evidence type="ECO:0000313" key="2">
    <source>
        <dbReference type="Proteomes" id="UP000239089"/>
    </source>
</evidence>
<reference evidence="1 2" key="1">
    <citation type="journal article" date="2018" name="Arch. Microbiol.">
        <title>New insights into the metabolic potential of the phototrophic purple bacterium Rhodopila globiformis DSM 161(T) from its draft genome sequence and evidence for a vanadium-dependent nitrogenase.</title>
        <authorList>
            <person name="Imhoff J.F."/>
            <person name="Rahn T."/>
            <person name="Kunzel S."/>
            <person name="Neulinger S.C."/>
        </authorList>
    </citation>
    <scope>NUCLEOTIDE SEQUENCE [LARGE SCALE GENOMIC DNA]</scope>
    <source>
        <strain evidence="1 2">DSM 16996</strain>
    </source>
</reference>
<dbReference type="Proteomes" id="UP000239089">
    <property type="component" value="Unassembled WGS sequence"/>
</dbReference>
<comment type="caution">
    <text evidence="1">The sequence shown here is derived from an EMBL/GenBank/DDBJ whole genome shotgun (WGS) entry which is preliminary data.</text>
</comment>
<dbReference type="OrthoDB" id="9971473at2"/>
<evidence type="ECO:0000313" key="1">
    <source>
        <dbReference type="EMBL" id="PPQ31005.1"/>
    </source>
</evidence>
<sequence length="91" mass="10297">MTEERPAAAEWLQRPDRLKYLETTEEHLTIAHNLARALWLLLDGEAYADEDPRDVQALAELASAVADHAGAARVAYYMEKDKRRGERHAPA</sequence>
<protein>
    <submittedName>
        <fullName evidence="1">Uncharacterized protein</fullName>
    </submittedName>
</protein>
<dbReference type="RefSeq" id="WP_104507836.1">
    <property type="nucleotide sequence ID" value="NZ_JACIGC010000065.1"/>
</dbReference>